<feature type="transmembrane region" description="Helical" evidence="36">
    <location>
        <begin position="152"/>
        <end position="175"/>
    </location>
</feature>
<evidence type="ECO:0000256" key="30">
    <source>
        <dbReference type="ARBA" id="ARBA00048728"/>
    </source>
</evidence>
<gene>
    <name evidence="37" type="ORF">PFISCL1PPCAC_1557</name>
</gene>
<comment type="subcellular location">
    <subcellularLocation>
        <location evidence="8">Endoplasmic reticulum membrane</location>
        <topology evidence="8">Multi-pass membrane protein</topology>
    </subcellularLocation>
</comment>
<dbReference type="PIRSF" id="PIRSF500231">
    <property type="entry name" value="Oat_dag"/>
    <property type="match status" value="1"/>
</dbReference>
<comment type="caution">
    <text evidence="37">The sequence shown here is derived from an EMBL/GenBank/DDBJ whole genome shotgun (WGS) entry which is preliminary data.</text>
</comment>
<feature type="transmembrane region" description="Helical" evidence="36">
    <location>
        <begin position="329"/>
        <end position="354"/>
    </location>
</feature>
<evidence type="ECO:0000256" key="20">
    <source>
        <dbReference type="ARBA" id="ARBA00023610"/>
    </source>
</evidence>
<evidence type="ECO:0000256" key="23">
    <source>
        <dbReference type="ARBA" id="ARBA00047367"/>
    </source>
</evidence>
<evidence type="ECO:0000256" key="21">
    <source>
        <dbReference type="ARBA" id="ARBA00030205"/>
    </source>
</evidence>
<evidence type="ECO:0000256" key="31">
    <source>
        <dbReference type="ARBA" id="ARBA00048907"/>
    </source>
</evidence>
<dbReference type="Pfam" id="PF03062">
    <property type="entry name" value="MBOAT"/>
    <property type="match status" value="1"/>
</dbReference>
<evidence type="ECO:0000256" key="4">
    <source>
        <dbReference type="ARBA" id="ARBA00001118"/>
    </source>
</evidence>
<evidence type="ECO:0000256" key="3">
    <source>
        <dbReference type="ARBA" id="ARBA00000895"/>
    </source>
</evidence>
<evidence type="ECO:0000256" key="11">
    <source>
        <dbReference type="ARBA" id="ARBA00012977"/>
    </source>
</evidence>
<feature type="compositionally biased region" description="Polar residues" evidence="35">
    <location>
        <begin position="1"/>
        <end position="11"/>
    </location>
</feature>
<evidence type="ECO:0000256" key="33">
    <source>
        <dbReference type="ARBA" id="ARBA00049549"/>
    </source>
</evidence>
<dbReference type="GO" id="GO:0004144">
    <property type="term" value="F:diacylglycerol O-acyltransferase activity"/>
    <property type="evidence" value="ECO:0007669"/>
    <property type="project" value="UniProtKB-EC"/>
</dbReference>
<feature type="transmembrane region" description="Helical" evidence="36">
    <location>
        <begin position="117"/>
        <end position="140"/>
    </location>
</feature>
<comment type="catalytic activity">
    <reaction evidence="29">
        <text>an acyl-CoA + a 1,2-diacyl-sn-glycerol = a triacyl-sn-glycerol + CoA</text>
        <dbReference type="Rhea" id="RHEA:10868"/>
        <dbReference type="ChEBI" id="CHEBI:17815"/>
        <dbReference type="ChEBI" id="CHEBI:57287"/>
        <dbReference type="ChEBI" id="CHEBI:58342"/>
        <dbReference type="ChEBI" id="CHEBI:64615"/>
        <dbReference type="EC" id="2.3.1.20"/>
    </reaction>
    <physiologicalReaction direction="left-to-right" evidence="29">
        <dbReference type="Rhea" id="RHEA:10869"/>
    </physiologicalReaction>
</comment>
<keyword evidence="19" id="KW-0012">Acyltransferase</keyword>
<comment type="catalytic activity">
    <reaction evidence="5">
        <text>2-(9Z-octadecenoyl)-glycerol + hexadecanoyl-CoA = 1-hexadecanoyl-2-(9Z-octadecenoyl)-sn-glycerol + CoA</text>
        <dbReference type="Rhea" id="RHEA:38071"/>
        <dbReference type="ChEBI" id="CHEBI:57287"/>
        <dbReference type="ChEBI" id="CHEBI:57379"/>
        <dbReference type="ChEBI" id="CHEBI:73990"/>
        <dbReference type="ChEBI" id="CHEBI:75466"/>
    </reaction>
    <physiologicalReaction direction="left-to-right" evidence="5">
        <dbReference type="Rhea" id="RHEA:38072"/>
    </physiologicalReaction>
</comment>
<evidence type="ECO:0000256" key="2">
    <source>
        <dbReference type="ARBA" id="ARBA00000633"/>
    </source>
</evidence>
<comment type="catalytic activity">
    <reaction evidence="33">
        <text>1,3-di-(9Z-octadecenoyl)-glycerol + (9Z)-octadecenoyl-CoA = 1,2,3-tri-(9Z-octadecenoyl)-glycerol + CoA</text>
        <dbReference type="Rhea" id="RHEA:38435"/>
        <dbReference type="ChEBI" id="CHEBI:53753"/>
        <dbReference type="ChEBI" id="CHEBI:57287"/>
        <dbReference type="ChEBI" id="CHEBI:57387"/>
        <dbReference type="ChEBI" id="CHEBI:75735"/>
    </reaction>
    <physiologicalReaction direction="left-to-right" evidence="33">
        <dbReference type="Rhea" id="RHEA:38436"/>
    </physiologicalReaction>
</comment>
<evidence type="ECO:0000256" key="19">
    <source>
        <dbReference type="ARBA" id="ARBA00023315"/>
    </source>
</evidence>
<keyword evidence="14" id="KW-0808">Transferase</keyword>
<comment type="catalytic activity">
    <reaction evidence="32">
        <text>1-(9Z-octadecenoyl)-glycerol + (9Z)-octadecenoyl-CoA = 1,2-di-(9Z-octadecenoyl)-glycerol + CoA</text>
        <dbReference type="Rhea" id="RHEA:37915"/>
        <dbReference type="ChEBI" id="CHEBI:52323"/>
        <dbReference type="ChEBI" id="CHEBI:57287"/>
        <dbReference type="ChEBI" id="CHEBI:57387"/>
        <dbReference type="ChEBI" id="CHEBI:75342"/>
    </reaction>
    <physiologicalReaction direction="left-to-right" evidence="32">
        <dbReference type="Rhea" id="RHEA:37916"/>
    </physiologicalReaction>
</comment>
<comment type="catalytic activity">
    <reaction evidence="1">
        <text>hexadecane-1,2-diol + hexadecanoyl-CoA = 2-hydroxyhexadecyl hexadecanoate + CoA</text>
        <dbReference type="Rhea" id="RHEA:38171"/>
        <dbReference type="ChEBI" id="CHEBI:57287"/>
        <dbReference type="ChEBI" id="CHEBI:57379"/>
        <dbReference type="ChEBI" id="CHEBI:75586"/>
        <dbReference type="ChEBI" id="CHEBI:75587"/>
    </reaction>
    <physiologicalReaction direction="left-to-right" evidence="1">
        <dbReference type="Rhea" id="RHEA:38172"/>
    </physiologicalReaction>
</comment>
<evidence type="ECO:0000256" key="5">
    <source>
        <dbReference type="ARBA" id="ARBA00001313"/>
    </source>
</evidence>
<dbReference type="GO" id="GO:0019432">
    <property type="term" value="P:triglyceride biosynthetic process"/>
    <property type="evidence" value="ECO:0007669"/>
    <property type="project" value="InterPro"/>
</dbReference>
<keyword evidence="38" id="KW-1185">Reference proteome</keyword>
<comment type="catalytic activity">
    <reaction evidence="7">
        <text>all-trans-retinol + hexadecanoyl-CoA = all-trans-retinyl hexadecanoate + CoA</text>
        <dbReference type="Rhea" id="RHEA:38175"/>
        <dbReference type="ChEBI" id="CHEBI:17336"/>
        <dbReference type="ChEBI" id="CHEBI:17616"/>
        <dbReference type="ChEBI" id="CHEBI:57287"/>
        <dbReference type="ChEBI" id="CHEBI:57379"/>
    </reaction>
    <physiologicalReaction direction="left-to-right" evidence="7">
        <dbReference type="Rhea" id="RHEA:38176"/>
    </physiologicalReaction>
</comment>
<feature type="active site" evidence="34">
    <location>
        <position position="413"/>
    </location>
</feature>
<comment type="subunit">
    <text evidence="20">Homodimer or homotetramer; both forms have similar enzymatic activities.</text>
</comment>
<comment type="catalytic activity">
    <reaction evidence="26">
        <text>2,3-di-(9Z)-octadecenoyl-sn-glycerol + (9Z)-octadecenoyl-CoA = 1,2,3-tri-(9Z-octadecenoyl)-glycerol + CoA</text>
        <dbReference type="Rhea" id="RHEA:38439"/>
        <dbReference type="ChEBI" id="CHEBI:53753"/>
        <dbReference type="ChEBI" id="CHEBI:57287"/>
        <dbReference type="ChEBI" id="CHEBI:57387"/>
        <dbReference type="ChEBI" id="CHEBI:75824"/>
    </reaction>
    <physiologicalReaction direction="left-to-right" evidence="26">
        <dbReference type="Rhea" id="RHEA:38440"/>
    </physiologicalReaction>
</comment>
<dbReference type="Proteomes" id="UP001432322">
    <property type="component" value="Unassembled WGS sequence"/>
</dbReference>
<feature type="transmembrane region" description="Helical" evidence="36">
    <location>
        <begin position="280"/>
        <end position="299"/>
    </location>
</feature>
<dbReference type="InterPro" id="IPR027251">
    <property type="entry name" value="Diacylglycerol_acylTrfase1"/>
</dbReference>
<evidence type="ECO:0000256" key="34">
    <source>
        <dbReference type="PIRSR" id="PIRSR000439-1"/>
    </source>
</evidence>
<reference evidence="37" key="1">
    <citation type="submission" date="2023-10" db="EMBL/GenBank/DDBJ databases">
        <title>Genome assembly of Pristionchus species.</title>
        <authorList>
            <person name="Yoshida K."/>
            <person name="Sommer R.J."/>
        </authorList>
    </citation>
    <scope>NUCLEOTIDE SEQUENCE</scope>
    <source>
        <strain evidence="37">RS5133</strain>
    </source>
</reference>
<evidence type="ECO:0000256" key="18">
    <source>
        <dbReference type="ARBA" id="ARBA00023136"/>
    </source>
</evidence>
<evidence type="ECO:0000256" key="35">
    <source>
        <dbReference type="SAM" id="MobiDB-lite"/>
    </source>
</evidence>
<evidence type="ECO:0000256" key="15">
    <source>
        <dbReference type="ARBA" id="ARBA00022692"/>
    </source>
</evidence>
<evidence type="ECO:0000256" key="22">
    <source>
        <dbReference type="ARBA" id="ARBA00033044"/>
    </source>
</evidence>
<comment type="catalytic activity">
    <reaction evidence="30">
        <text>1,2-di-(9Z-octadecenoyl)-glycerol + (9Z)-octadecenoate + H(+) = 1,2,3-tri-(9Z-octadecenoyl)-glycerol + H2O</text>
        <dbReference type="Rhea" id="RHEA:38379"/>
        <dbReference type="ChEBI" id="CHEBI:15377"/>
        <dbReference type="ChEBI" id="CHEBI:15378"/>
        <dbReference type="ChEBI" id="CHEBI:30823"/>
        <dbReference type="ChEBI" id="CHEBI:52323"/>
        <dbReference type="ChEBI" id="CHEBI:53753"/>
    </reaction>
    <physiologicalReaction direction="left-to-right" evidence="30">
        <dbReference type="Rhea" id="RHEA:38380"/>
    </physiologicalReaction>
</comment>
<dbReference type="GO" id="GO:0005789">
    <property type="term" value="C:endoplasmic reticulum membrane"/>
    <property type="evidence" value="ECO:0007669"/>
    <property type="project" value="UniProtKB-SubCell"/>
</dbReference>
<evidence type="ECO:0000256" key="16">
    <source>
        <dbReference type="ARBA" id="ARBA00022824"/>
    </source>
</evidence>
<evidence type="ECO:0000256" key="6">
    <source>
        <dbReference type="ARBA" id="ARBA00001349"/>
    </source>
</evidence>
<feature type="compositionally biased region" description="Polar residues" evidence="35">
    <location>
        <begin position="18"/>
        <end position="40"/>
    </location>
</feature>
<evidence type="ECO:0000256" key="12">
    <source>
        <dbReference type="ARBA" id="ARBA00013244"/>
    </source>
</evidence>
<dbReference type="AlphaFoldDB" id="A0AAV5UXJ1"/>
<keyword evidence="16" id="KW-0256">Endoplasmic reticulum</keyword>
<dbReference type="InterPro" id="IPR014371">
    <property type="entry name" value="Oat_ACAT_DAG_ARE"/>
</dbReference>
<feature type="region of interest" description="Disordered" evidence="35">
    <location>
        <begin position="1"/>
        <end position="65"/>
    </location>
</feature>
<dbReference type="InterPro" id="IPR004299">
    <property type="entry name" value="MBOAT_fam"/>
</dbReference>
<dbReference type="EMBL" id="BTSY01000001">
    <property type="protein sequence ID" value="GMT10260.1"/>
    <property type="molecule type" value="Genomic_DNA"/>
</dbReference>
<feature type="non-terminal residue" evidence="37">
    <location>
        <position position="1"/>
    </location>
</feature>
<comment type="catalytic activity">
    <reaction evidence="25">
        <text>1-O-(9Z-octadecenyl)-glycerol + (9Z)-octadecenoyl-CoA = 1-O-(9Z-octadecyl)-3-(9Z-octadecenoyl)-glycerol + CoA</text>
        <dbReference type="Rhea" id="RHEA:55340"/>
        <dbReference type="ChEBI" id="CHEBI:34116"/>
        <dbReference type="ChEBI" id="CHEBI:57287"/>
        <dbReference type="ChEBI" id="CHEBI:57387"/>
        <dbReference type="ChEBI" id="CHEBI:197429"/>
    </reaction>
    <physiologicalReaction direction="left-to-right" evidence="25">
        <dbReference type="Rhea" id="RHEA:55341"/>
    </physiologicalReaction>
</comment>
<evidence type="ECO:0000256" key="7">
    <source>
        <dbReference type="ARBA" id="ARBA00001764"/>
    </source>
</evidence>
<comment type="catalytic activity">
    <reaction evidence="3">
        <text>13-cis-retinol + hexadecanoyl-CoA = 13-cis-retinyl hexadecanoate + CoA</text>
        <dbReference type="Rhea" id="RHEA:55296"/>
        <dbReference type="ChEBI" id="CHEBI:45479"/>
        <dbReference type="ChEBI" id="CHEBI:57287"/>
        <dbReference type="ChEBI" id="CHEBI:57379"/>
        <dbReference type="ChEBI" id="CHEBI:138722"/>
    </reaction>
    <physiologicalReaction direction="left-to-right" evidence="3">
        <dbReference type="Rhea" id="RHEA:55297"/>
    </physiologicalReaction>
</comment>
<dbReference type="PANTHER" id="PTHR10408:SF7">
    <property type="entry name" value="DIACYLGLYCEROL O-ACYLTRANSFERASE 1"/>
    <property type="match status" value="1"/>
</dbReference>
<dbReference type="EC" id="2.3.1.20" evidence="12"/>
<comment type="catalytic activity">
    <reaction evidence="6">
        <text>1,2-di-(9Z-octadecenoyl)-sn-glycerol + hexadecanoyl-CoA = 1,2-di-(9Z)-octadecenoyl-3-hexadecanoyl-sn-glycerol + CoA</text>
        <dbReference type="Rhea" id="RHEA:38163"/>
        <dbReference type="ChEBI" id="CHEBI:52333"/>
        <dbReference type="ChEBI" id="CHEBI:57287"/>
        <dbReference type="ChEBI" id="CHEBI:57379"/>
        <dbReference type="ChEBI" id="CHEBI:75583"/>
    </reaction>
    <physiologicalReaction direction="left-to-right" evidence="6">
        <dbReference type="Rhea" id="RHEA:38164"/>
    </physiologicalReaction>
</comment>
<keyword evidence="17 36" id="KW-1133">Transmembrane helix</keyword>
<evidence type="ECO:0000256" key="28">
    <source>
        <dbReference type="ARBA" id="ARBA00048614"/>
    </source>
</evidence>
<comment type="catalytic activity">
    <reaction evidence="2">
        <text>all-trans-retinol + an acyl-CoA = an all-trans-retinyl ester + CoA</text>
        <dbReference type="Rhea" id="RHEA:11488"/>
        <dbReference type="ChEBI" id="CHEBI:17336"/>
        <dbReference type="ChEBI" id="CHEBI:57287"/>
        <dbReference type="ChEBI" id="CHEBI:58342"/>
        <dbReference type="ChEBI" id="CHEBI:63410"/>
        <dbReference type="EC" id="2.3.1.76"/>
    </reaction>
    <physiologicalReaction direction="left-to-right" evidence="2">
        <dbReference type="Rhea" id="RHEA:11489"/>
    </physiologicalReaction>
</comment>
<evidence type="ECO:0000256" key="27">
    <source>
        <dbReference type="ARBA" id="ARBA00048135"/>
    </source>
</evidence>
<comment type="pathway">
    <text evidence="9">Lipid metabolism; glycerolipid metabolism.</text>
</comment>
<comment type="catalytic activity">
    <reaction evidence="4">
        <text>hexadecane-1,2-diol + 2 hexadecanoyl-CoA = 1,2-O,O-dihexadecanoyl-1,2-hexadecanediol + 2 CoA</text>
        <dbReference type="Rhea" id="RHEA:38211"/>
        <dbReference type="ChEBI" id="CHEBI:57287"/>
        <dbReference type="ChEBI" id="CHEBI:57379"/>
        <dbReference type="ChEBI" id="CHEBI:75586"/>
        <dbReference type="ChEBI" id="CHEBI:75608"/>
    </reaction>
    <physiologicalReaction direction="left-to-right" evidence="4">
        <dbReference type="Rhea" id="RHEA:38212"/>
    </physiologicalReaction>
</comment>
<evidence type="ECO:0000256" key="29">
    <source>
        <dbReference type="ARBA" id="ARBA00048634"/>
    </source>
</evidence>
<evidence type="ECO:0000256" key="14">
    <source>
        <dbReference type="ARBA" id="ARBA00022679"/>
    </source>
</evidence>
<evidence type="ECO:0000256" key="13">
    <source>
        <dbReference type="ARBA" id="ARBA00022158"/>
    </source>
</evidence>
<dbReference type="PANTHER" id="PTHR10408">
    <property type="entry name" value="STEROL O-ACYLTRANSFERASE"/>
    <property type="match status" value="1"/>
</dbReference>
<comment type="catalytic activity">
    <reaction evidence="24">
        <text>1-O-(9Z-octadecyl)-3-(9Z-octadecenoyl)-glycerol + (9Z)-octadecenoyl-CoA = 1-O-(9Z-octadecenyl)-2,3-di-(9Z-octadecenoyl)glycerol + CoA</text>
        <dbReference type="Rhea" id="RHEA:55344"/>
        <dbReference type="ChEBI" id="CHEBI:57287"/>
        <dbReference type="ChEBI" id="CHEBI:57387"/>
        <dbReference type="ChEBI" id="CHEBI:138735"/>
        <dbReference type="ChEBI" id="CHEBI:197429"/>
    </reaction>
    <physiologicalReaction direction="left-to-right" evidence="24">
        <dbReference type="Rhea" id="RHEA:55345"/>
    </physiologicalReaction>
</comment>
<evidence type="ECO:0000256" key="36">
    <source>
        <dbReference type="SAM" id="Phobius"/>
    </source>
</evidence>
<evidence type="ECO:0000313" key="38">
    <source>
        <dbReference type="Proteomes" id="UP001432322"/>
    </source>
</evidence>
<keyword evidence="18 36" id="KW-0472">Membrane</keyword>
<evidence type="ECO:0000256" key="26">
    <source>
        <dbReference type="ARBA" id="ARBA00048096"/>
    </source>
</evidence>
<feature type="transmembrane region" description="Helical" evidence="36">
    <location>
        <begin position="181"/>
        <end position="203"/>
    </location>
</feature>
<dbReference type="EC" id="2.3.1.76" evidence="11"/>
<dbReference type="PIRSF" id="PIRSF000439">
    <property type="entry name" value="Oat_ACAT_DAG_ARE"/>
    <property type="match status" value="1"/>
</dbReference>
<feature type="transmembrane region" description="Helical" evidence="36">
    <location>
        <begin position="453"/>
        <end position="472"/>
    </location>
</feature>
<evidence type="ECO:0000256" key="8">
    <source>
        <dbReference type="ARBA" id="ARBA00004477"/>
    </source>
</evidence>
<comment type="catalytic activity">
    <reaction evidence="31">
        <text>hexadecan-1-ol + hexadecanoyl-CoA = hexadecyl hexadecanoate + CoA</text>
        <dbReference type="Rhea" id="RHEA:38167"/>
        <dbReference type="ChEBI" id="CHEBI:16125"/>
        <dbReference type="ChEBI" id="CHEBI:57287"/>
        <dbReference type="ChEBI" id="CHEBI:57379"/>
        <dbReference type="ChEBI" id="CHEBI:75584"/>
    </reaction>
    <physiologicalReaction direction="left-to-right" evidence="31">
        <dbReference type="Rhea" id="RHEA:38168"/>
    </physiologicalReaction>
</comment>
<comment type="catalytic activity">
    <reaction evidence="28">
        <text>1-octadecanoyl-2-(5Z,8Z,11Z,14Z-eicosatetraenoyl)-sn-glycerol + (9Z)-octadecenoyl-CoA = 1-octadecanoyl-2-(5Z,8Z,11Z,14Z)-eicosatetraenoyl-3-(9Z)-octadecenoyl-sn-glycerol + CoA</text>
        <dbReference type="Rhea" id="RHEA:38307"/>
        <dbReference type="ChEBI" id="CHEBI:57287"/>
        <dbReference type="ChEBI" id="CHEBI:57387"/>
        <dbReference type="ChEBI" id="CHEBI:75728"/>
        <dbReference type="ChEBI" id="CHEBI:75729"/>
    </reaction>
    <physiologicalReaction direction="left-to-right" evidence="28">
        <dbReference type="Rhea" id="RHEA:38308"/>
    </physiologicalReaction>
</comment>
<feature type="transmembrane region" description="Helical" evidence="36">
    <location>
        <begin position="401"/>
        <end position="421"/>
    </location>
</feature>
<evidence type="ECO:0000256" key="24">
    <source>
        <dbReference type="ARBA" id="ARBA00047609"/>
    </source>
</evidence>
<proteinExistence type="inferred from homology"/>
<evidence type="ECO:0000256" key="17">
    <source>
        <dbReference type="ARBA" id="ARBA00022989"/>
    </source>
</evidence>
<organism evidence="37 38">
    <name type="scientific">Pristionchus fissidentatus</name>
    <dbReference type="NCBI Taxonomy" id="1538716"/>
    <lineage>
        <taxon>Eukaryota</taxon>
        <taxon>Metazoa</taxon>
        <taxon>Ecdysozoa</taxon>
        <taxon>Nematoda</taxon>
        <taxon>Chromadorea</taxon>
        <taxon>Rhabditida</taxon>
        <taxon>Rhabditina</taxon>
        <taxon>Diplogasteromorpha</taxon>
        <taxon>Diplogasteroidea</taxon>
        <taxon>Neodiplogasteridae</taxon>
        <taxon>Pristionchus</taxon>
    </lineage>
</organism>
<keyword evidence="15 36" id="KW-0812">Transmembrane</keyword>
<evidence type="ECO:0000256" key="1">
    <source>
        <dbReference type="ARBA" id="ARBA00000174"/>
    </source>
</evidence>
<dbReference type="GO" id="GO:0050252">
    <property type="term" value="F:retinol O-fatty-acyltransferase activity"/>
    <property type="evidence" value="ECO:0007669"/>
    <property type="project" value="UniProtKB-EC"/>
</dbReference>
<evidence type="ECO:0000313" key="37">
    <source>
        <dbReference type="EMBL" id="GMT10260.1"/>
    </source>
</evidence>
<name>A0AAV5UXJ1_9BILA</name>
<comment type="similarity">
    <text evidence="10">Belongs to the membrane-bound acyltransferase family. Sterol o-acyltransferase subfamily.</text>
</comment>
<accession>A0AAV5UXJ1</accession>
<sequence length="481" mass="55130">ISCSGSMATETVQRRRPQQQSTLVDGGSQPHSNGSTSPSEQQRKNSFKNDPLSRPVHKPQDSLFSSSSGWTNYRGFFNLSMLLLIVSNGRVALENLIKYGVLVSPLEWVRFALADLSFTNCPNVFLVLASNIAILTVFVTERLLEQGWLPELFAAVFYPLLIAFHLIVPVCVTLVLQGNPIYSSGSLMIFVILALKIVSYVHVNYWCRCAVRAAKNANGKKNDDKIAEGEQMTSSSALSLYPGTLTLSNLYYFLFAPTLCYELVFPRSPRRRKSFLIKRIAELIFLSFVSLALIQQWVVPLVKNSMAPFSDMNISRCVERVLKLAVPNLLIWLIFFYTMFHSALNLCAEILCFADREFYRDFWNAESIQYFWKTWNIPVHRWALRHIYMPMMRNNYSKKSAMIVVFFVSAFFHEYLVSVPLHMFRLWAYYGMMAQIPLSFVTDHVVKGGRAGNIVVWLSLILGQPMCILMYVHDWYLIHYA</sequence>
<evidence type="ECO:0000256" key="32">
    <source>
        <dbReference type="ARBA" id="ARBA00049168"/>
    </source>
</evidence>
<evidence type="ECO:0000256" key="25">
    <source>
        <dbReference type="ARBA" id="ARBA00047807"/>
    </source>
</evidence>
<protein>
    <recommendedName>
        <fullName evidence="13">Diacylglycerol O-acyltransferase 1</fullName>
        <ecNumber evidence="12">2.3.1.20</ecNumber>
        <ecNumber evidence="11">2.3.1.76</ecNumber>
    </recommendedName>
    <alternativeName>
        <fullName evidence="22">Acyl-CoA retinol O-fatty-acyltransferase</fullName>
    </alternativeName>
    <alternativeName>
        <fullName evidence="21">Diglyceride acyltransferase</fullName>
    </alternativeName>
</protein>
<comment type="catalytic activity">
    <reaction evidence="27">
        <text>2-(9Z-octadecenoyl)-glycerol + (9Z)-octadecenoyl-CoA = 1,2-di-(9Z-octadecenoyl)-sn-glycerol + CoA</text>
        <dbReference type="Rhea" id="RHEA:37911"/>
        <dbReference type="ChEBI" id="CHEBI:52333"/>
        <dbReference type="ChEBI" id="CHEBI:57287"/>
        <dbReference type="ChEBI" id="CHEBI:57387"/>
        <dbReference type="ChEBI" id="CHEBI:73990"/>
    </reaction>
    <physiologicalReaction direction="left-to-right" evidence="27">
        <dbReference type="Rhea" id="RHEA:37912"/>
    </physiologicalReaction>
</comment>
<evidence type="ECO:0000256" key="9">
    <source>
        <dbReference type="ARBA" id="ARBA00005175"/>
    </source>
</evidence>
<comment type="catalytic activity">
    <reaction evidence="23">
        <text>1,2-di-(9Z-octadecenoyl)-sn-glycerol + (9Z)-octadecenoyl-CoA = 1,2,3-tri-(9Z-octadecenoyl)-glycerol + CoA</text>
        <dbReference type="Rhea" id="RHEA:38219"/>
        <dbReference type="ChEBI" id="CHEBI:52333"/>
        <dbReference type="ChEBI" id="CHEBI:53753"/>
        <dbReference type="ChEBI" id="CHEBI:57287"/>
        <dbReference type="ChEBI" id="CHEBI:57387"/>
    </reaction>
    <physiologicalReaction direction="left-to-right" evidence="23">
        <dbReference type="Rhea" id="RHEA:38220"/>
    </physiologicalReaction>
</comment>
<evidence type="ECO:0000256" key="10">
    <source>
        <dbReference type="ARBA" id="ARBA00009010"/>
    </source>
</evidence>